<dbReference type="Proteomes" id="UP000237472">
    <property type="component" value="Unassembled WGS sequence"/>
</dbReference>
<sequence>MTYEEFKDRLNDRIFGEDLNYEILLTVLKNPKRYIGLFRITNAKTKLIQNITQSCEIKFGDFIEEILTKYINEMGYELLDKNIGFDEERNRLNADQVFKNNGVIYLIEQKIRDDHDSTKKRGQYSNLIKKIKTLKLKFPNYQIRACMWFSDDSLKKNKKFYQEQISNNTDDKVDIFIFYGKELFEIFFKRVDIYDEFILHLRKNKEERSGNILSVPDFDTSKEIKNALLKIKKTYPKLIKNLLSNKDEFIELRKEFFPTGKNLKDL</sequence>
<comment type="catalytic activity">
    <reaction evidence="5">
        <text>Endonucleolytic cleavage of DNA to give specific double-stranded fragments with terminal 5'-phosphates.</text>
        <dbReference type="EC" id="3.1.21.4"/>
    </reaction>
</comment>
<reference evidence="7 10" key="4">
    <citation type="journal article" date="2021" name="Syst. Appl. Microbiol.">
        <title>nCampylobacter vulpis sp. nov. isolated from wild red foxes.</title>
        <authorList>
            <person name="Parisi A."/>
            <person name="Chiara M."/>
            <person name="Caffara M."/>
            <person name="Mion D."/>
            <person name="Miller W.G."/>
            <person name="Caruso M."/>
            <person name="Manzari C."/>
            <person name="Florio D."/>
            <person name="Capozzi L."/>
            <person name="D'Erchia A.M."/>
            <person name="Manzulli V."/>
            <person name="Zanoni R.G."/>
        </authorList>
    </citation>
    <scope>NUCLEOTIDE SEQUENCE [LARGE SCALE GENOMIC DNA]</scope>
    <source>
        <strain evidence="7 10">52/13</strain>
    </source>
</reference>
<evidence type="ECO:0000256" key="6">
    <source>
        <dbReference type="ARBA" id="ARBA00093790"/>
    </source>
</evidence>
<evidence type="ECO:0000313" key="7">
    <source>
        <dbReference type="EMBL" id="MBS4241305.1"/>
    </source>
</evidence>
<proteinExistence type="predicted"/>
<evidence type="ECO:0000313" key="8">
    <source>
        <dbReference type="EMBL" id="PHY91100.1"/>
    </source>
</evidence>
<evidence type="ECO:0000256" key="3">
    <source>
        <dbReference type="ARBA" id="ARBA00022759"/>
    </source>
</evidence>
<protein>
    <recommendedName>
        <fullName evidence="6">type II site-specific deoxyribonuclease</fullName>
        <ecNumber evidence="6">3.1.21.4</ecNumber>
    </recommendedName>
</protein>
<keyword evidence="1" id="KW-0540">Nuclease</keyword>
<dbReference type="AlphaFoldDB" id="A0A2G4R3H5"/>
<keyword evidence="10" id="KW-1185">Reference proteome</keyword>
<accession>A0A2G4R3H5</accession>
<comment type="caution">
    <text evidence="8">The sequence shown here is derived from an EMBL/GenBank/DDBJ whole genome shotgun (WGS) entry which is preliminary data.</text>
</comment>
<evidence type="ECO:0000313" key="9">
    <source>
        <dbReference type="Proteomes" id="UP000237472"/>
    </source>
</evidence>
<keyword evidence="4" id="KW-0378">Hydrolase</keyword>
<dbReference type="EMBL" id="VJYU01000018">
    <property type="protein sequence ID" value="MBS4241305.1"/>
    <property type="molecule type" value="Genomic_DNA"/>
</dbReference>
<evidence type="ECO:0000313" key="10">
    <source>
        <dbReference type="Proteomes" id="UP000811399"/>
    </source>
</evidence>
<reference evidence="8" key="1">
    <citation type="submission" date="2015-06" db="EMBL/GenBank/DDBJ databases">
        <authorList>
            <person name="Hoefler B.C."/>
            <person name="Straight P.D."/>
        </authorList>
    </citation>
    <scope>NUCLEOTIDE SEQUENCE [LARGE SCALE GENOMIC DNA]</scope>
    <source>
        <strain evidence="8">73/13</strain>
    </source>
</reference>
<reference evidence="7" key="3">
    <citation type="submission" date="2019-07" db="EMBL/GenBank/DDBJ databases">
        <authorList>
            <person name="Miller W.G."/>
        </authorList>
    </citation>
    <scope>NUCLEOTIDE SEQUENCE</scope>
    <source>
        <strain evidence="7">52/13</strain>
    </source>
</reference>
<gene>
    <name evidence="8" type="ORF">AA994_03430</name>
    <name evidence="7" type="ORF">CVU5213_06165</name>
</gene>
<dbReference type="Pfam" id="PF09520">
    <property type="entry name" value="RE_TdeIII"/>
    <property type="match status" value="2"/>
</dbReference>
<evidence type="ECO:0000256" key="2">
    <source>
        <dbReference type="ARBA" id="ARBA00022747"/>
    </source>
</evidence>
<organism evidence="8 9">
    <name type="scientific">Campylobacter vulpis</name>
    <dbReference type="NCBI Taxonomy" id="1655500"/>
    <lineage>
        <taxon>Bacteria</taxon>
        <taxon>Pseudomonadati</taxon>
        <taxon>Campylobacterota</taxon>
        <taxon>Epsilonproteobacteria</taxon>
        <taxon>Campylobacterales</taxon>
        <taxon>Campylobacteraceae</taxon>
        <taxon>Campylobacter</taxon>
    </lineage>
</organism>
<reference evidence="9" key="2">
    <citation type="submission" date="2015-06" db="EMBL/GenBank/DDBJ databases">
        <authorList>
            <person name="Parisi A."/>
            <person name="Chiara M."/>
            <person name="Florio D."/>
            <person name="Miccolupo A."/>
            <person name="Manzari C."/>
            <person name="Mion D."/>
            <person name="Caruso M."/>
            <person name="D'erchia A.M."/>
            <person name="Zanoni R."/>
        </authorList>
    </citation>
    <scope>NUCLEOTIDE SEQUENCE [LARGE SCALE GENOMIC DNA]</scope>
    <source>
        <strain evidence="9">73/13</strain>
    </source>
</reference>
<evidence type="ECO:0000256" key="4">
    <source>
        <dbReference type="ARBA" id="ARBA00022801"/>
    </source>
</evidence>
<evidence type="ECO:0000256" key="1">
    <source>
        <dbReference type="ARBA" id="ARBA00022722"/>
    </source>
</evidence>
<dbReference type="RefSeq" id="WP_099461351.1">
    <property type="nucleotide sequence ID" value="NZ_LDWY01000042.1"/>
</dbReference>
<dbReference type="OrthoDB" id="397760at2"/>
<dbReference type="InterPro" id="IPR019045">
    <property type="entry name" value="Restrct_endonuc_II_HinfI"/>
</dbReference>
<dbReference type="NCBIfam" id="NF045832">
    <property type="entry name" value="restrict_HpyAIV"/>
    <property type="match status" value="1"/>
</dbReference>
<keyword evidence="3 8" id="KW-0255">Endonuclease</keyword>
<evidence type="ECO:0000256" key="5">
    <source>
        <dbReference type="ARBA" id="ARBA00093760"/>
    </source>
</evidence>
<dbReference type="Proteomes" id="UP000811399">
    <property type="component" value="Unassembled WGS sequence"/>
</dbReference>
<dbReference type="InterPro" id="IPR054784">
    <property type="entry name" value="HpyAIV-type_restriction_enz"/>
</dbReference>
<name>A0A2G4R3H5_9BACT</name>
<keyword evidence="2" id="KW-0680">Restriction system</keyword>
<dbReference type="GO" id="GO:0004519">
    <property type="term" value="F:endonuclease activity"/>
    <property type="evidence" value="ECO:0007669"/>
    <property type="project" value="UniProtKB-KW"/>
</dbReference>
<dbReference type="EMBL" id="LDWY01000042">
    <property type="protein sequence ID" value="PHY91100.1"/>
    <property type="molecule type" value="Genomic_DNA"/>
</dbReference>
<dbReference type="EC" id="3.1.21.4" evidence="6"/>